<organism evidence="1 2">
    <name type="scientific">Streptomyces gancidicus BKS 13-15</name>
    <dbReference type="NCBI Taxonomy" id="1284664"/>
    <lineage>
        <taxon>Bacteria</taxon>
        <taxon>Bacillati</taxon>
        <taxon>Actinomycetota</taxon>
        <taxon>Actinomycetes</taxon>
        <taxon>Kitasatosporales</taxon>
        <taxon>Streptomycetaceae</taxon>
        <taxon>Streptomyces</taxon>
        <taxon>Streptomyces pseudogriseolus group</taxon>
    </lineage>
</organism>
<name>M3CGA7_STREZ</name>
<dbReference type="Gene3D" id="1.10.10.10">
    <property type="entry name" value="Winged helix-like DNA-binding domain superfamily/Winged helix DNA-binding domain"/>
    <property type="match status" value="1"/>
</dbReference>
<dbReference type="AlphaFoldDB" id="M3CGA7"/>
<dbReference type="InterPro" id="IPR036388">
    <property type="entry name" value="WH-like_DNA-bd_sf"/>
</dbReference>
<dbReference type="EMBL" id="AOHP01000152">
    <property type="protein sequence ID" value="EMF23128.1"/>
    <property type="molecule type" value="Genomic_DNA"/>
</dbReference>
<keyword evidence="2" id="KW-1185">Reference proteome</keyword>
<dbReference type="PATRIC" id="fig|1284664.3.peg.5951"/>
<evidence type="ECO:0000313" key="2">
    <source>
        <dbReference type="Proteomes" id="UP000011732"/>
    </source>
</evidence>
<accession>M3CGA7</accession>
<sequence length="48" mass="4816">MAAAEAAALGDCPVGTVRSCVARVRTTLTALVAEAEEANTAAPTTRLD</sequence>
<gene>
    <name evidence="1" type="ORF">H114_29740</name>
</gene>
<evidence type="ECO:0000313" key="1">
    <source>
        <dbReference type="EMBL" id="EMF23128.1"/>
    </source>
</evidence>
<dbReference type="Proteomes" id="UP000011732">
    <property type="component" value="Unassembled WGS sequence"/>
</dbReference>
<proteinExistence type="predicted"/>
<comment type="caution">
    <text evidence="1">The sequence shown here is derived from an EMBL/GenBank/DDBJ whole genome shotgun (WGS) entry which is preliminary data.</text>
</comment>
<reference evidence="1 2" key="1">
    <citation type="journal article" date="2013" name="Genome Announc.">
        <title>Draft Genome Sequence of Streptomyces gancidicus Strain BKS 13-15.</title>
        <authorList>
            <person name="Kumar S."/>
            <person name="Kaur N."/>
            <person name="Singh N.K."/>
            <person name="Raghava G.P."/>
            <person name="Mayilraj S."/>
        </authorList>
    </citation>
    <scope>NUCLEOTIDE SEQUENCE [LARGE SCALE GENOMIC DNA]</scope>
    <source>
        <strain evidence="1 2">BKS 13-15</strain>
    </source>
</reference>
<protein>
    <submittedName>
        <fullName evidence="1">Uncharacterized protein</fullName>
    </submittedName>
</protein>